<dbReference type="Gene3D" id="3.40.50.300">
    <property type="entry name" value="P-loop containing nucleotide triphosphate hydrolases"/>
    <property type="match status" value="1"/>
</dbReference>
<dbReference type="EMBL" id="LQNU01000043">
    <property type="protein sequence ID" value="KZE82741.1"/>
    <property type="molecule type" value="Genomic_DNA"/>
</dbReference>
<evidence type="ECO:0008006" key="3">
    <source>
        <dbReference type="Google" id="ProtNLM"/>
    </source>
</evidence>
<gene>
    <name evidence="1" type="ORF">AV926_06440</name>
</gene>
<dbReference type="AlphaFoldDB" id="A0A163ZZM0"/>
<sequence length="209" mass="24413">MMSLFKTNLEDTYNLVNTTKQYNFNTCLSFILERGKKLYGDEFIINQFHKDALYKVLIYAIEDPATLDRLDMSLDKGLLLMGAPNSGKTAALQLVKPFFSRKKQYDIKTCRSLVHDFMQRGFDATIGFENLNAKPFCLDNLGKEQLAKHYGYSCEVVNNIIESHYEQRFDQSYPRIHITTSLSPTEIEDRYGQHFRRMLQQMFNVVVFK</sequence>
<dbReference type="OrthoDB" id="835620at2"/>
<dbReference type="RefSeq" id="WP_052243581.1">
    <property type="nucleotide sequence ID" value="NZ_FNYS01000040.1"/>
</dbReference>
<dbReference type="Proteomes" id="UP000076630">
    <property type="component" value="Unassembled WGS sequence"/>
</dbReference>
<dbReference type="InterPro" id="IPR027417">
    <property type="entry name" value="P-loop_NTPase"/>
</dbReference>
<reference evidence="1 2" key="1">
    <citation type="submission" date="2016-01" db="EMBL/GenBank/DDBJ databases">
        <title>Whole genome sequencing of Myroides marinus L41.</title>
        <authorList>
            <person name="Hong K.W."/>
        </authorList>
    </citation>
    <scope>NUCLEOTIDE SEQUENCE [LARGE SCALE GENOMIC DNA]</scope>
    <source>
        <strain evidence="1 2">L41</strain>
    </source>
</reference>
<protein>
    <recommendedName>
        <fullName evidence="3">ATPase AAA-type core domain-containing protein</fullName>
    </recommendedName>
</protein>
<proteinExistence type="predicted"/>
<name>A0A163ZZM0_9FLAO</name>
<comment type="caution">
    <text evidence="1">The sequence shown here is derived from an EMBL/GenBank/DDBJ whole genome shotgun (WGS) entry which is preliminary data.</text>
</comment>
<organism evidence="1 2">
    <name type="scientific">Myroides marinus</name>
    <dbReference type="NCBI Taxonomy" id="703342"/>
    <lineage>
        <taxon>Bacteria</taxon>
        <taxon>Pseudomonadati</taxon>
        <taxon>Bacteroidota</taxon>
        <taxon>Flavobacteriia</taxon>
        <taxon>Flavobacteriales</taxon>
        <taxon>Flavobacteriaceae</taxon>
        <taxon>Myroides</taxon>
    </lineage>
</organism>
<dbReference type="GeneID" id="82258865"/>
<keyword evidence="2" id="KW-1185">Reference proteome</keyword>
<dbReference type="SUPFAM" id="SSF52540">
    <property type="entry name" value="P-loop containing nucleoside triphosphate hydrolases"/>
    <property type="match status" value="1"/>
</dbReference>
<accession>A0A163ZZM0</accession>
<evidence type="ECO:0000313" key="2">
    <source>
        <dbReference type="Proteomes" id="UP000076630"/>
    </source>
</evidence>
<evidence type="ECO:0000313" key="1">
    <source>
        <dbReference type="EMBL" id="KZE82741.1"/>
    </source>
</evidence>